<dbReference type="AlphaFoldDB" id="A0A4P9ZS10"/>
<reference evidence="3" key="1">
    <citation type="journal article" date="2018" name="Nat. Microbiol.">
        <title>Leveraging single-cell genomics to expand the fungal tree of life.</title>
        <authorList>
            <person name="Ahrendt S.R."/>
            <person name="Quandt C.A."/>
            <person name="Ciobanu D."/>
            <person name="Clum A."/>
            <person name="Salamov A."/>
            <person name="Andreopoulos B."/>
            <person name="Cheng J.F."/>
            <person name="Woyke T."/>
            <person name="Pelin A."/>
            <person name="Henrissat B."/>
            <person name="Reynolds N.K."/>
            <person name="Benny G.L."/>
            <person name="Smith M.E."/>
            <person name="James T.Y."/>
            <person name="Grigoriev I.V."/>
        </authorList>
    </citation>
    <scope>NUCLEOTIDE SEQUENCE [LARGE SCALE GENOMIC DNA]</scope>
    <source>
        <strain evidence="3">RSA 468</strain>
    </source>
</reference>
<protein>
    <submittedName>
        <fullName evidence="2">Uncharacterized protein</fullName>
    </submittedName>
</protein>
<dbReference type="STRING" id="215637.A0A4P9ZS10"/>
<evidence type="ECO:0000313" key="3">
    <source>
        <dbReference type="Proteomes" id="UP000268162"/>
    </source>
</evidence>
<accession>A0A4P9ZS10</accession>
<name>A0A4P9ZS10_9FUNG</name>
<dbReference type="EMBL" id="ML002743">
    <property type="protein sequence ID" value="RKP35978.1"/>
    <property type="molecule type" value="Genomic_DNA"/>
</dbReference>
<feature type="non-terminal residue" evidence="2">
    <location>
        <position position="615"/>
    </location>
</feature>
<gene>
    <name evidence="2" type="ORF">BJ085DRAFT_35683</name>
</gene>
<dbReference type="Proteomes" id="UP000268162">
    <property type="component" value="Unassembled WGS sequence"/>
</dbReference>
<sequence>MALPELPTRLSAIDPAFEKTVLELFGPNPGPAVAGRKPEPKRTLAKAEATSRGYFAMRLVNFILTQLAAGKQPDKGGTLPGVSSSPAAGSIAALPNFAIILRITTKGLAFLWSIEAQLKLRPYDLAKVSSNFASRLIQLGQYELAQQQLIQFRAHLKLPNPSAGPTKPAHASRLPIKATQIQRRVPLAPRRNADNAPPVSNHGDATTSPSLVFLGVNHYNPNDDTFNFLVITSLINALRCAVDTKSLRQLQGWVTDLTRSGGTCYDWCRILLTQSPSKVAHSHLDIYFRLLHKAAALFPYHDPLFLRYKRESLRVFRSTSSFSFAQLIDLTLHAALSSEKALQVQTASLDETAKRLDSFYDSVFSGGDFPAPSLIDLAQVSYFKLVEHRMLLNRKLPGGNGGTDIFGLIDELARSGTPTSPSVGLLQTIRTIYAFAMALHGPSGSKPISTVLIEFRDIRRGMTGLLLEFPGNQLPVINRLLTIMGRAFEFFQKCLNSLPTTAPPPERSVVPKTPGTPGRQGVVDTSPVSLPELWQLDGPLEHMTGCVDLIILNYRPPCKQHPPLRVELQKLSGALADLYMSGIRVLYKSADPTSFQSCRFLLDRATEFARNHHLD</sequence>
<organism evidence="2 3">
    <name type="scientific">Dimargaris cristalligena</name>
    <dbReference type="NCBI Taxonomy" id="215637"/>
    <lineage>
        <taxon>Eukaryota</taxon>
        <taxon>Fungi</taxon>
        <taxon>Fungi incertae sedis</taxon>
        <taxon>Zoopagomycota</taxon>
        <taxon>Kickxellomycotina</taxon>
        <taxon>Dimargaritomycetes</taxon>
        <taxon>Dimargaritales</taxon>
        <taxon>Dimargaritaceae</taxon>
        <taxon>Dimargaris</taxon>
    </lineage>
</organism>
<evidence type="ECO:0000313" key="2">
    <source>
        <dbReference type="EMBL" id="RKP35978.1"/>
    </source>
</evidence>
<proteinExistence type="predicted"/>
<evidence type="ECO:0000256" key="1">
    <source>
        <dbReference type="SAM" id="MobiDB-lite"/>
    </source>
</evidence>
<keyword evidence="3" id="KW-1185">Reference proteome</keyword>
<feature type="region of interest" description="Disordered" evidence="1">
    <location>
        <begin position="502"/>
        <end position="524"/>
    </location>
</feature>